<accession>A0A381Y0U6</accession>
<dbReference type="AlphaFoldDB" id="A0A381Y0U6"/>
<dbReference type="PANTHER" id="PTHR43283">
    <property type="entry name" value="BETA-LACTAMASE-RELATED"/>
    <property type="match status" value="1"/>
</dbReference>
<dbReference type="Gene3D" id="3.40.710.10">
    <property type="entry name" value="DD-peptidase/beta-lactamase superfamily"/>
    <property type="match status" value="1"/>
</dbReference>
<name>A0A381Y0U6_9ZZZZ</name>
<dbReference type="PROSITE" id="PS51257">
    <property type="entry name" value="PROKAR_LIPOPROTEIN"/>
    <property type="match status" value="1"/>
</dbReference>
<dbReference type="EMBL" id="UINC01016991">
    <property type="protein sequence ID" value="SVA70312.1"/>
    <property type="molecule type" value="Genomic_DNA"/>
</dbReference>
<dbReference type="InterPro" id="IPR012338">
    <property type="entry name" value="Beta-lactam/transpept-like"/>
</dbReference>
<evidence type="ECO:0000259" key="1">
    <source>
        <dbReference type="Pfam" id="PF00144"/>
    </source>
</evidence>
<feature type="domain" description="Beta-lactamase-related" evidence="1">
    <location>
        <begin position="45"/>
        <end position="411"/>
    </location>
</feature>
<dbReference type="InterPro" id="IPR001466">
    <property type="entry name" value="Beta-lactam-related"/>
</dbReference>
<evidence type="ECO:0000313" key="2">
    <source>
        <dbReference type="EMBL" id="SVA70312.1"/>
    </source>
</evidence>
<dbReference type="PANTHER" id="PTHR43283:SF3">
    <property type="entry name" value="BETA-LACTAMASE FAMILY PROTEIN (AFU_ORTHOLOGUE AFUA_5G07500)"/>
    <property type="match status" value="1"/>
</dbReference>
<dbReference type="Pfam" id="PF00144">
    <property type="entry name" value="Beta-lactamase"/>
    <property type="match status" value="1"/>
</dbReference>
<organism evidence="2">
    <name type="scientific">marine metagenome</name>
    <dbReference type="NCBI Taxonomy" id="408172"/>
    <lineage>
        <taxon>unclassified sequences</taxon>
        <taxon>metagenomes</taxon>
        <taxon>ecological metagenomes</taxon>
    </lineage>
</organism>
<gene>
    <name evidence="2" type="ORF">METZ01_LOCUS123166</name>
</gene>
<proteinExistence type="predicted"/>
<protein>
    <recommendedName>
        <fullName evidence="1">Beta-lactamase-related domain-containing protein</fullName>
    </recommendedName>
</protein>
<sequence>MIFHSKIPIFIAALLIAISCGQAKDLKNSNPSKAGFDEERLKRIDTMIQGCVDRKEVPGAVGILIKDGKIGYHKAFGWADIESKKPLKKDTLFRIASMSKLITTVAALQLFEKAEYNMYTELGSILPEFKEQTVLESWDGKKQAFVTQLAKKKIRMNQLFTHTSGIVYPIFTYKGRAGYMKEKIIDAWPGEDISLEENIKRLAGVPLAHEPGEGNTYGMNMDVLGRVIEVLDGRPFAKYMREELFRPLKMKDTGFAVPKNKWNRVSSVYTTKDGKLALFDESVFDKKAPNNKPEWWKRNPDKIALGGAGLISTAIDYALFLQMLVNGGELDGKRILGRKTVNMISRGIHQSNPESSTASGLSVSVVINSEKHLHPESQGSFNGGGYFYTSFWVDPKEKFVGILLSQINPGYSQLAGNFKLMGYSALK</sequence>
<dbReference type="InterPro" id="IPR050789">
    <property type="entry name" value="Diverse_Enzym_Activities"/>
</dbReference>
<dbReference type="SUPFAM" id="SSF56601">
    <property type="entry name" value="beta-lactamase/transpeptidase-like"/>
    <property type="match status" value="1"/>
</dbReference>
<reference evidence="2" key="1">
    <citation type="submission" date="2018-05" db="EMBL/GenBank/DDBJ databases">
        <authorList>
            <person name="Lanie J.A."/>
            <person name="Ng W.-L."/>
            <person name="Kazmierczak K.M."/>
            <person name="Andrzejewski T.M."/>
            <person name="Davidsen T.M."/>
            <person name="Wayne K.J."/>
            <person name="Tettelin H."/>
            <person name="Glass J.I."/>
            <person name="Rusch D."/>
            <person name="Podicherti R."/>
            <person name="Tsui H.-C.T."/>
            <person name="Winkler M.E."/>
        </authorList>
    </citation>
    <scope>NUCLEOTIDE SEQUENCE</scope>
</reference>